<dbReference type="InterPro" id="IPR001789">
    <property type="entry name" value="Sig_transdc_resp-reg_receiver"/>
</dbReference>
<dbReference type="CDD" id="cd17546">
    <property type="entry name" value="REC_hyHK_CKI1_RcsC-like"/>
    <property type="match status" value="1"/>
</dbReference>
<evidence type="ECO:0000256" key="4">
    <source>
        <dbReference type="ARBA" id="ARBA00022679"/>
    </source>
</evidence>
<dbReference type="GO" id="GO:0006355">
    <property type="term" value="P:regulation of DNA-templated transcription"/>
    <property type="evidence" value="ECO:0007669"/>
    <property type="project" value="InterPro"/>
</dbReference>
<dbReference type="PANTHER" id="PTHR43047:SF78">
    <property type="entry name" value="SENSORY_REGULATORY PROTEIN RPFC"/>
    <property type="match status" value="1"/>
</dbReference>
<dbReference type="InterPro" id="IPR036097">
    <property type="entry name" value="HisK_dim/P_sf"/>
</dbReference>
<keyword evidence="3 7" id="KW-0597">Phosphoprotein</keyword>
<name>A0A2M8J535_9RHOB</name>
<dbReference type="PANTHER" id="PTHR43047">
    <property type="entry name" value="TWO-COMPONENT HISTIDINE PROTEIN KINASE"/>
    <property type="match status" value="1"/>
</dbReference>
<dbReference type="Gene3D" id="3.40.50.2300">
    <property type="match status" value="1"/>
</dbReference>
<keyword evidence="5 11" id="KW-0418">Kinase</keyword>
<keyword evidence="4" id="KW-0808">Transferase</keyword>
<feature type="modified residue" description="4-aspartylphosphate" evidence="7">
    <location>
        <position position="639"/>
    </location>
</feature>
<reference evidence="11 12" key="1">
    <citation type="journal article" date="2018" name="Int. J. Syst. Evol. Microbiol.">
        <title>Pseudooceanicola lipolyticus sp. nov., a marine alphaproteobacterium, reclassification of Oceanicola flagellatus as Pseudooceanicola flagellatus comb. nov. and emended description of the genus Pseudooceanicola.</title>
        <authorList>
            <person name="Huang M.-M."/>
            <person name="Guo L.-L."/>
            <person name="Wu Y.-H."/>
            <person name="Lai Q.-L."/>
            <person name="Shao Z.-Z."/>
            <person name="Wang C.-S."/>
            <person name="Wu M."/>
            <person name="Xu X.-W."/>
        </authorList>
    </citation>
    <scope>NUCLEOTIDE SEQUENCE [LARGE SCALE GENOMIC DNA]</scope>
    <source>
        <strain evidence="11 12">157</strain>
    </source>
</reference>
<evidence type="ECO:0000256" key="5">
    <source>
        <dbReference type="ARBA" id="ARBA00022777"/>
    </source>
</evidence>
<dbReference type="SUPFAM" id="SSF52172">
    <property type="entry name" value="CheY-like"/>
    <property type="match status" value="1"/>
</dbReference>
<evidence type="ECO:0000313" key="12">
    <source>
        <dbReference type="Proteomes" id="UP000231553"/>
    </source>
</evidence>
<feature type="domain" description="PAS" evidence="10">
    <location>
        <begin position="198"/>
        <end position="251"/>
    </location>
</feature>
<dbReference type="CDD" id="cd16922">
    <property type="entry name" value="HATPase_EvgS-ArcB-TorS-like"/>
    <property type="match status" value="1"/>
</dbReference>
<dbReference type="CDD" id="cd00130">
    <property type="entry name" value="PAS"/>
    <property type="match status" value="1"/>
</dbReference>
<dbReference type="Gene3D" id="3.30.565.10">
    <property type="entry name" value="Histidine kinase-like ATPase, C-terminal domain"/>
    <property type="match status" value="1"/>
</dbReference>
<dbReference type="InterPro" id="IPR011006">
    <property type="entry name" value="CheY-like_superfamily"/>
</dbReference>
<dbReference type="InterPro" id="IPR003594">
    <property type="entry name" value="HATPase_dom"/>
</dbReference>
<dbReference type="InterPro" id="IPR005467">
    <property type="entry name" value="His_kinase_dom"/>
</dbReference>
<sequence length="841" mass="91405">MLVFCMGTVASMAWLVLREIDELSTANSDNLQWSLAQADVEFLKFELAVNEALRNPENLREVRRRFDIFYSRMQTLQRGEVFQALRSEPEFEQSRQGIENFLSTSVSQIDGTDQALVDALPAMASAAKQAAADVRQISLSGLAAFAKLSDQRREEVVQSLVRVSIVLAVLLGGLSLLAYSFNRLYRSAEQNALAAQRASTRSRTVVEAAADAIIVCDDDGHVVEMNAASQNLFGYSRDETFGCPALELFQPPSVRGAVLDRLIKATEDTENPEAHQRQVETIAVDRAGREFPVEISMAKAEAAGERVFVAHIRDISNRKAAEKGLTEARDRALAGEKAKAEFLALMSHEMRTPLNGLLGTMDLLRDHKLTERQTDLLDHMQSSGHLLLGLVNDVLDLSKFEAGKQRAETRPFNITRLLDGVVETTMSLAAASGNSVAWSWQGEPDAQVLGDSRRLRQVLLNLVSNAIKFTRAGTIDIEVERLPGQEDLVEFRVIDTGIGIAPENLARIFKDFETLDSSYARRAGGTGLGLGISKRFVGLMGGEIGVESEPGEGSMFWLRVPLPVEEQGSSDTTNTAKKTPDADGVARPLSILLVEDNEINRFVARAMIEAEGHTVTEAVNGKAGVEWAQAQEFDVILMDISMPVMDGQEAARAIRAGNGASANSPIVAVTAHALPEEIAGFKAAGMKHCISKPIDRKALLGLLNEVAIRTEHPEPGPTAQEALLLDTNILNELRDTLGATQTARLIGKCINELDTSIQELTETATDDRALGSTAHKCAGSCSSFGMVAMRRALGRIETQAANGSVKRQDLQALASVWEDSKLALQVWEATGEPVSRLTRPA</sequence>
<dbReference type="Pfam" id="PF02518">
    <property type="entry name" value="HATPase_c"/>
    <property type="match status" value="1"/>
</dbReference>
<dbReference type="SMART" id="SM00448">
    <property type="entry name" value="REC"/>
    <property type="match status" value="1"/>
</dbReference>
<organism evidence="11 12">
    <name type="scientific">Pseudooceanicola lipolyticus</name>
    <dbReference type="NCBI Taxonomy" id="2029104"/>
    <lineage>
        <taxon>Bacteria</taxon>
        <taxon>Pseudomonadati</taxon>
        <taxon>Pseudomonadota</taxon>
        <taxon>Alphaproteobacteria</taxon>
        <taxon>Rhodobacterales</taxon>
        <taxon>Paracoccaceae</taxon>
        <taxon>Pseudooceanicola</taxon>
    </lineage>
</organism>
<evidence type="ECO:0000259" key="9">
    <source>
        <dbReference type="PROSITE" id="PS50110"/>
    </source>
</evidence>
<dbReference type="Gene3D" id="1.10.287.130">
    <property type="match status" value="1"/>
</dbReference>
<dbReference type="Gene3D" id="1.20.120.160">
    <property type="entry name" value="HPT domain"/>
    <property type="match status" value="1"/>
</dbReference>
<dbReference type="InterPro" id="IPR004358">
    <property type="entry name" value="Sig_transdc_His_kin-like_C"/>
</dbReference>
<dbReference type="EMBL" id="PGTB01000007">
    <property type="protein sequence ID" value="PJE37892.1"/>
    <property type="molecule type" value="Genomic_DNA"/>
</dbReference>
<feature type="domain" description="Histidine kinase" evidence="8">
    <location>
        <begin position="345"/>
        <end position="564"/>
    </location>
</feature>
<dbReference type="InterPro" id="IPR000014">
    <property type="entry name" value="PAS"/>
</dbReference>
<gene>
    <name evidence="11" type="ORF">CVM52_04495</name>
</gene>
<proteinExistence type="predicted"/>
<accession>A0A2M8J535</accession>
<dbReference type="Proteomes" id="UP000231553">
    <property type="component" value="Unassembled WGS sequence"/>
</dbReference>
<comment type="catalytic activity">
    <reaction evidence="1">
        <text>ATP + protein L-histidine = ADP + protein N-phospho-L-histidine.</text>
        <dbReference type="EC" id="2.7.13.3"/>
    </reaction>
</comment>
<evidence type="ECO:0000256" key="7">
    <source>
        <dbReference type="PROSITE-ProRule" id="PRU00169"/>
    </source>
</evidence>
<evidence type="ECO:0000256" key="2">
    <source>
        <dbReference type="ARBA" id="ARBA00012438"/>
    </source>
</evidence>
<dbReference type="PROSITE" id="PS50109">
    <property type="entry name" value="HIS_KIN"/>
    <property type="match status" value="1"/>
</dbReference>
<dbReference type="SUPFAM" id="SSF47226">
    <property type="entry name" value="Histidine-containing phosphotransfer domain, HPT domain"/>
    <property type="match status" value="1"/>
</dbReference>
<dbReference type="GO" id="GO:0000155">
    <property type="term" value="F:phosphorelay sensor kinase activity"/>
    <property type="evidence" value="ECO:0007669"/>
    <property type="project" value="InterPro"/>
</dbReference>
<dbReference type="SUPFAM" id="SSF55785">
    <property type="entry name" value="PYP-like sensor domain (PAS domain)"/>
    <property type="match status" value="1"/>
</dbReference>
<evidence type="ECO:0000256" key="6">
    <source>
        <dbReference type="ARBA" id="ARBA00023012"/>
    </source>
</evidence>
<keyword evidence="12" id="KW-1185">Reference proteome</keyword>
<dbReference type="InterPro" id="IPR013767">
    <property type="entry name" value="PAS_fold"/>
</dbReference>
<dbReference type="Pfam" id="PF00512">
    <property type="entry name" value="HisKA"/>
    <property type="match status" value="1"/>
</dbReference>
<dbReference type="Pfam" id="PF00072">
    <property type="entry name" value="Response_reg"/>
    <property type="match status" value="1"/>
</dbReference>
<protein>
    <recommendedName>
        <fullName evidence="2">histidine kinase</fullName>
        <ecNumber evidence="2">2.7.13.3</ecNumber>
    </recommendedName>
</protein>
<evidence type="ECO:0000313" key="11">
    <source>
        <dbReference type="EMBL" id="PJE37892.1"/>
    </source>
</evidence>
<dbReference type="SMART" id="SM00387">
    <property type="entry name" value="HATPase_c"/>
    <property type="match status" value="1"/>
</dbReference>
<dbReference type="SUPFAM" id="SSF47384">
    <property type="entry name" value="Homodimeric domain of signal transducing histidine kinase"/>
    <property type="match status" value="1"/>
</dbReference>
<dbReference type="SUPFAM" id="SSF55874">
    <property type="entry name" value="ATPase domain of HSP90 chaperone/DNA topoisomerase II/histidine kinase"/>
    <property type="match status" value="1"/>
</dbReference>
<dbReference type="PROSITE" id="PS50110">
    <property type="entry name" value="RESPONSE_REGULATORY"/>
    <property type="match status" value="1"/>
</dbReference>
<dbReference type="PROSITE" id="PS50112">
    <property type="entry name" value="PAS"/>
    <property type="match status" value="1"/>
</dbReference>
<evidence type="ECO:0000256" key="1">
    <source>
        <dbReference type="ARBA" id="ARBA00000085"/>
    </source>
</evidence>
<dbReference type="InterPro" id="IPR035965">
    <property type="entry name" value="PAS-like_dom_sf"/>
</dbReference>
<feature type="domain" description="Response regulatory" evidence="9">
    <location>
        <begin position="590"/>
        <end position="707"/>
    </location>
</feature>
<evidence type="ECO:0000256" key="3">
    <source>
        <dbReference type="ARBA" id="ARBA00022553"/>
    </source>
</evidence>
<dbReference type="Pfam" id="PF00989">
    <property type="entry name" value="PAS"/>
    <property type="match status" value="1"/>
</dbReference>
<dbReference type="NCBIfam" id="TIGR00229">
    <property type="entry name" value="sensory_box"/>
    <property type="match status" value="1"/>
</dbReference>
<dbReference type="Gene3D" id="3.30.450.20">
    <property type="entry name" value="PAS domain"/>
    <property type="match status" value="1"/>
</dbReference>
<dbReference type="SMART" id="SM00388">
    <property type="entry name" value="HisKA"/>
    <property type="match status" value="1"/>
</dbReference>
<keyword evidence="6" id="KW-0902">Two-component regulatory system</keyword>
<evidence type="ECO:0000259" key="10">
    <source>
        <dbReference type="PROSITE" id="PS50112"/>
    </source>
</evidence>
<dbReference type="CDD" id="cd00082">
    <property type="entry name" value="HisKA"/>
    <property type="match status" value="1"/>
</dbReference>
<dbReference type="InterPro" id="IPR036890">
    <property type="entry name" value="HATPase_C_sf"/>
</dbReference>
<dbReference type="SMART" id="SM00091">
    <property type="entry name" value="PAS"/>
    <property type="match status" value="1"/>
</dbReference>
<dbReference type="InterPro" id="IPR036641">
    <property type="entry name" value="HPT_dom_sf"/>
</dbReference>
<comment type="caution">
    <text evidence="11">The sequence shown here is derived from an EMBL/GenBank/DDBJ whole genome shotgun (WGS) entry which is preliminary data.</text>
</comment>
<dbReference type="InterPro" id="IPR003661">
    <property type="entry name" value="HisK_dim/P_dom"/>
</dbReference>
<dbReference type="FunFam" id="3.30.565.10:FF:000010">
    <property type="entry name" value="Sensor histidine kinase RcsC"/>
    <property type="match status" value="1"/>
</dbReference>
<dbReference type="PRINTS" id="PR00344">
    <property type="entry name" value="BCTRLSENSOR"/>
</dbReference>
<dbReference type="EC" id="2.7.13.3" evidence="2"/>
<evidence type="ECO:0000259" key="8">
    <source>
        <dbReference type="PROSITE" id="PS50109"/>
    </source>
</evidence>
<dbReference type="AlphaFoldDB" id="A0A2M8J535"/>